<dbReference type="SUPFAM" id="SSF63411">
    <property type="entry name" value="LuxS/MPP-like metallohydrolase"/>
    <property type="match status" value="2"/>
</dbReference>
<evidence type="ECO:0000256" key="6">
    <source>
        <dbReference type="ARBA" id="ARBA00022982"/>
    </source>
</evidence>
<feature type="domain" description="Peptidase M16 N-terminal" evidence="11">
    <location>
        <begin position="55"/>
        <end position="200"/>
    </location>
</feature>
<accession>A0A0D2X5B5</accession>
<dbReference type="InterPro" id="IPR011765">
    <property type="entry name" value="Pept_M16_N"/>
</dbReference>
<dbReference type="STRING" id="595528.A0A0D2X5B5"/>
<evidence type="ECO:0000256" key="8">
    <source>
        <dbReference type="ARBA" id="ARBA00023136"/>
    </source>
</evidence>
<dbReference type="Pfam" id="PF05193">
    <property type="entry name" value="Peptidase_M16_C"/>
    <property type="match status" value="1"/>
</dbReference>
<keyword evidence="8" id="KW-0472">Membrane</keyword>
<comment type="similarity">
    <text evidence="9">Belongs to the peptidase M16 family. UQCRC2/QCR2 subfamily.</text>
</comment>
<evidence type="ECO:0000256" key="7">
    <source>
        <dbReference type="ARBA" id="ARBA00023128"/>
    </source>
</evidence>
<dbReference type="InterPro" id="IPR007863">
    <property type="entry name" value="Peptidase_M16_C"/>
</dbReference>
<evidence type="ECO:0000256" key="10">
    <source>
        <dbReference type="ARBA" id="ARBA00040751"/>
    </source>
</evidence>
<protein>
    <recommendedName>
        <fullName evidence="10">Cytochrome b-c1 complex subunit 2, mitochondrial</fullName>
    </recommendedName>
</protein>
<keyword evidence="4" id="KW-0999">Mitochondrion inner membrane</keyword>
<dbReference type="OrthoDB" id="6369905at2759"/>
<evidence type="ECO:0000313" key="13">
    <source>
        <dbReference type="EMBL" id="KJE97519.1"/>
    </source>
</evidence>
<dbReference type="PANTHER" id="PTHR11851:SF209">
    <property type="entry name" value="CYTOCHROME B-C1 COMPLEX SUBUNIT 2, MITOCHONDRIAL"/>
    <property type="match status" value="1"/>
</dbReference>
<feature type="domain" description="Peptidase M16 C-terminal" evidence="12">
    <location>
        <begin position="208"/>
        <end position="391"/>
    </location>
</feature>
<sequence>MFATSTRAFSSSKAASAAAKAVAMTSPYPGVAATGVAAAKIGAPEVTKLANGVTVVSVETSGPGLTVAAYTGAGSRFEDAHTAGASHFLRRLAWNSGTTGASGFRLTRTSELDGAQIHASSSREHFAVTVDTHTEGLGKALAAVANVVAGPAFQPWEVNDAAPFVELDLLEAQADPTNLVVEQAHRLAYRTGLGQPVLATENQIHHLNQSTIRSFVERHATPSRTTIVAVGAKHADVVALAQTTLGSWSAVAGSAAAVQSSPSVYRGNAEHRAEVTGASLTYAALVHQGASATNAGEFYAQAVARQILGTGPNVKYGGSAGRLHQAISKAGLKSPAAASAISASYSDAGLFGVYVVSAPGAAFGAISAAARELKRLSSEPVSAAELTRAKALAKAAFADAVESRHGLVEDLGRQSLAFGGKVVPLSQVLAGVDAVDAESASKFFKTALKTAPAYAVAGDISTAPWLDELTKA</sequence>
<dbReference type="Pfam" id="PF00675">
    <property type="entry name" value="Peptidase_M16"/>
    <property type="match status" value="1"/>
</dbReference>
<dbReference type="OMA" id="APKFALY"/>
<evidence type="ECO:0000256" key="9">
    <source>
        <dbReference type="ARBA" id="ARBA00038146"/>
    </source>
</evidence>
<dbReference type="eggNOG" id="KOG2583">
    <property type="taxonomic scope" value="Eukaryota"/>
</dbReference>
<keyword evidence="7" id="KW-0496">Mitochondrion</keyword>
<dbReference type="Gene3D" id="3.30.830.10">
    <property type="entry name" value="Metalloenzyme, LuxS/M16 peptidase-like"/>
    <property type="match status" value="2"/>
</dbReference>
<keyword evidence="5" id="KW-0809">Transit peptide</keyword>
<evidence type="ECO:0000256" key="4">
    <source>
        <dbReference type="ARBA" id="ARBA00022792"/>
    </source>
</evidence>
<evidence type="ECO:0000256" key="1">
    <source>
        <dbReference type="ARBA" id="ARBA00004443"/>
    </source>
</evidence>
<dbReference type="RefSeq" id="XP_004343222.1">
    <property type="nucleotide sequence ID" value="XM_004343172.2"/>
</dbReference>
<dbReference type="PANTHER" id="PTHR11851">
    <property type="entry name" value="METALLOPROTEASE"/>
    <property type="match status" value="1"/>
</dbReference>
<comment type="subcellular location">
    <subcellularLocation>
        <location evidence="1">Mitochondrion inner membrane</location>
        <topology evidence="1">Peripheral membrane protein</topology>
        <orientation evidence="1">Matrix side</orientation>
    </subcellularLocation>
</comment>
<keyword evidence="3" id="KW-0679">Respiratory chain</keyword>
<dbReference type="GO" id="GO:0046872">
    <property type="term" value="F:metal ion binding"/>
    <property type="evidence" value="ECO:0007669"/>
    <property type="project" value="InterPro"/>
</dbReference>
<evidence type="ECO:0000259" key="11">
    <source>
        <dbReference type="Pfam" id="PF00675"/>
    </source>
</evidence>
<keyword evidence="14" id="KW-1185">Reference proteome</keyword>
<evidence type="ECO:0000259" key="12">
    <source>
        <dbReference type="Pfam" id="PF05193"/>
    </source>
</evidence>
<proteinExistence type="inferred from homology"/>
<keyword evidence="6" id="KW-0249">Electron transport</keyword>
<evidence type="ECO:0000313" key="14">
    <source>
        <dbReference type="Proteomes" id="UP000008743"/>
    </source>
</evidence>
<dbReference type="GO" id="GO:0005743">
    <property type="term" value="C:mitochondrial inner membrane"/>
    <property type="evidence" value="ECO:0007669"/>
    <property type="project" value="UniProtKB-SubCell"/>
</dbReference>
<dbReference type="InterPro" id="IPR011249">
    <property type="entry name" value="Metalloenz_LuxS/M16"/>
</dbReference>
<organism evidence="13 14">
    <name type="scientific">Capsaspora owczarzaki (strain ATCC 30864)</name>
    <dbReference type="NCBI Taxonomy" id="595528"/>
    <lineage>
        <taxon>Eukaryota</taxon>
        <taxon>Filasterea</taxon>
        <taxon>Capsaspora</taxon>
    </lineage>
</organism>
<dbReference type="PhylomeDB" id="A0A0D2X5B5"/>
<dbReference type="InParanoid" id="A0A0D2X5B5"/>
<dbReference type="InterPro" id="IPR050361">
    <property type="entry name" value="MPP/UQCRC_Complex"/>
</dbReference>
<evidence type="ECO:0000256" key="5">
    <source>
        <dbReference type="ARBA" id="ARBA00022946"/>
    </source>
</evidence>
<gene>
    <name evidence="13" type="ORF">CAOG_007363</name>
</gene>
<evidence type="ECO:0000256" key="2">
    <source>
        <dbReference type="ARBA" id="ARBA00022448"/>
    </source>
</evidence>
<keyword evidence="2" id="KW-0813">Transport</keyword>
<dbReference type="Proteomes" id="UP000008743">
    <property type="component" value="Unassembled WGS sequence"/>
</dbReference>
<reference evidence="14" key="1">
    <citation type="submission" date="2011-02" db="EMBL/GenBank/DDBJ databases">
        <title>The Genome Sequence of Capsaspora owczarzaki ATCC 30864.</title>
        <authorList>
            <person name="Russ C."/>
            <person name="Cuomo C."/>
            <person name="Burger G."/>
            <person name="Gray M.W."/>
            <person name="Holland P.W.H."/>
            <person name="King N."/>
            <person name="Lang F.B.F."/>
            <person name="Roger A.J."/>
            <person name="Ruiz-Trillo I."/>
            <person name="Young S.K."/>
            <person name="Zeng Q."/>
            <person name="Gargeya S."/>
            <person name="Alvarado L."/>
            <person name="Berlin A."/>
            <person name="Chapman S.B."/>
            <person name="Chen Z."/>
            <person name="Freedman E."/>
            <person name="Gellesch M."/>
            <person name="Goldberg J."/>
            <person name="Griggs A."/>
            <person name="Gujja S."/>
            <person name="Heilman E."/>
            <person name="Heiman D."/>
            <person name="Howarth C."/>
            <person name="Mehta T."/>
            <person name="Neiman D."/>
            <person name="Pearson M."/>
            <person name="Roberts A."/>
            <person name="Saif S."/>
            <person name="Shea T."/>
            <person name="Shenoy N."/>
            <person name="Sisk P."/>
            <person name="Stolte C."/>
            <person name="Sykes S."/>
            <person name="White J."/>
            <person name="Yandava C."/>
            <person name="Haas B."/>
            <person name="Nusbaum C."/>
            <person name="Birren B."/>
        </authorList>
    </citation>
    <scope>NUCLEOTIDE SEQUENCE</scope>
    <source>
        <strain evidence="14">ATCC 30864</strain>
    </source>
</reference>
<name>A0A0D2X5B5_CAPO3</name>
<evidence type="ECO:0000256" key="3">
    <source>
        <dbReference type="ARBA" id="ARBA00022660"/>
    </source>
</evidence>
<dbReference type="FunFam" id="3.30.830.10:FF:000039">
    <property type="entry name" value="Ubiquinol-cytochrome c reductase core subunit 2"/>
    <property type="match status" value="1"/>
</dbReference>
<dbReference type="AlphaFoldDB" id="A0A0D2X5B5"/>
<dbReference type="EMBL" id="KE346374">
    <property type="protein sequence ID" value="KJE97519.1"/>
    <property type="molecule type" value="Genomic_DNA"/>
</dbReference>